<dbReference type="SUPFAM" id="SSF56672">
    <property type="entry name" value="DNA/RNA polymerases"/>
    <property type="match status" value="1"/>
</dbReference>
<evidence type="ECO:0000313" key="11">
    <source>
        <dbReference type="Ensembl" id="ENSMAMP00000008367.1"/>
    </source>
</evidence>
<dbReference type="Pfam" id="PF00078">
    <property type="entry name" value="RVT_1"/>
    <property type="match status" value="1"/>
</dbReference>
<organism evidence="11 12">
    <name type="scientific">Mastacembelus armatus</name>
    <name type="common">zig-zag eel</name>
    <dbReference type="NCBI Taxonomy" id="205130"/>
    <lineage>
        <taxon>Eukaryota</taxon>
        <taxon>Metazoa</taxon>
        <taxon>Chordata</taxon>
        <taxon>Craniata</taxon>
        <taxon>Vertebrata</taxon>
        <taxon>Euteleostomi</taxon>
        <taxon>Actinopterygii</taxon>
        <taxon>Neopterygii</taxon>
        <taxon>Teleostei</taxon>
        <taxon>Neoteleostei</taxon>
        <taxon>Acanthomorphata</taxon>
        <taxon>Anabantaria</taxon>
        <taxon>Synbranchiformes</taxon>
        <taxon>Mastacembelidae</taxon>
        <taxon>Mastacembelus</taxon>
    </lineage>
</organism>
<dbReference type="PANTHER" id="PTHR37984:SF5">
    <property type="entry name" value="PROTEIN NYNRIN-LIKE"/>
    <property type="match status" value="1"/>
</dbReference>
<name>A0A3Q3L4I4_9TELE</name>
<feature type="domain" description="Integrase catalytic" evidence="10">
    <location>
        <begin position="481"/>
        <end position="637"/>
    </location>
</feature>
<dbReference type="GO" id="GO:0016779">
    <property type="term" value="F:nucleotidyltransferase activity"/>
    <property type="evidence" value="ECO:0007669"/>
    <property type="project" value="UniProtKB-KW"/>
</dbReference>
<dbReference type="GO" id="GO:0003676">
    <property type="term" value="F:nucleic acid binding"/>
    <property type="evidence" value="ECO:0007669"/>
    <property type="project" value="InterPro"/>
</dbReference>
<dbReference type="InterPro" id="IPR050951">
    <property type="entry name" value="Retrovirus_Pol_polyprotein"/>
</dbReference>
<evidence type="ECO:0000259" key="8">
    <source>
        <dbReference type="PROSITE" id="PS50878"/>
    </source>
</evidence>
<dbReference type="PANTHER" id="PTHR37984">
    <property type="entry name" value="PROTEIN CBG26694"/>
    <property type="match status" value="1"/>
</dbReference>
<dbReference type="InterPro" id="IPR002156">
    <property type="entry name" value="RNaseH_domain"/>
</dbReference>
<dbReference type="PROSITE" id="PS50878">
    <property type="entry name" value="RT_POL"/>
    <property type="match status" value="1"/>
</dbReference>
<dbReference type="AlphaFoldDB" id="A0A3Q3L4I4"/>
<evidence type="ECO:0000259" key="10">
    <source>
        <dbReference type="PROSITE" id="PS50994"/>
    </source>
</evidence>
<dbReference type="Proteomes" id="UP000261640">
    <property type="component" value="Unplaced"/>
</dbReference>
<evidence type="ECO:0000256" key="7">
    <source>
        <dbReference type="ARBA" id="ARBA00022801"/>
    </source>
</evidence>
<feature type="domain" description="RNase H type-1" evidence="9">
    <location>
        <begin position="232"/>
        <end position="356"/>
    </location>
</feature>
<keyword evidence="12" id="KW-1185">Reference proteome</keyword>
<dbReference type="InterPro" id="IPR000477">
    <property type="entry name" value="RT_dom"/>
</dbReference>
<dbReference type="InterPro" id="IPR001584">
    <property type="entry name" value="Integrase_cat-core"/>
</dbReference>
<dbReference type="SUPFAM" id="SSF53098">
    <property type="entry name" value="Ribonuclease H-like"/>
    <property type="match status" value="2"/>
</dbReference>
<protein>
    <recommendedName>
        <fullName evidence="2">ribonuclease H</fullName>
        <ecNumber evidence="2">3.1.26.4</ecNumber>
    </recommendedName>
</protein>
<evidence type="ECO:0000313" key="12">
    <source>
        <dbReference type="Proteomes" id="UP000261640"/>
    </source>
</evidence>
<proteinExistence type="inferred from homology"/>
<evidence type="ECO:0000256" key="3">
    <source>
        <dbReference type="ARBA" id="ARBA00022679"/>
    </source>
</evidence>
<dbReference type="InterPro" id="IPR040643">
    <property type="entry name" value="MLVIN_C"/>
</dbReference>
<dbReference type="EC" id="3.1.26.4" evidence="2"/>
<keyword evidence="6" id="KW-0255">Endonuclease</keyword>
<dbReference type="Ensembl" id="ENSMAMT00000008590.2">
    <property type="protein sequence ID" value="ENSMAMP00000008367.1"/>
    <property type="gene ID" value="ENSMAMG00000005691.2"/>
</dbReference>
<evidence type="ECO:0000256" key="1">
    <source>
        <dbReference type="ARBA" id="ARBA00010879"/>
    </source>
</evidence>
<dbReference type="Gene3D" id="3.10.10.10">
    <property type="entry name" value="HIV Type 1 Reverse Transcriptase, subunit A, domain 1"/>
    <property type="match status" value="1"/>
</dbReference>
<keyword evidence="3" id="KW-0808">Transferase</keyword>
<evidence type="ECO:0000256" key="5">
    <source>
        <dbReference type="ARBA" id="ARBA00022722"/>
    </source>
</evidence>
<dbReference type="Pfam" id="PF00665">
    <property type="entry name" value="rve"/>
    <property type="match status" value="1"/>
</dbReference>
<accession>A0A3Q3L4I4</accession>
<keyword evidence="5" id="KW-0540">Nuclease</keyword>
<dbReference type="PROSITE" id="PS50994">
    <property type="entry name" value="INTEGRASE"/>
    <property type="match status" value="1"/>
</dbReference>
<dbReference type="InterPro" id="IPR036397">
    <property type="entry name" value="RNaseH_sf"/>
</dbReference>
<dbReference type="Gene3D" id="3.30.70.270">
    <property type="match status" value="1"/>
</dbReference>
<sequence length="745" mass="84477">MTTAPEVIIKAKSDYRPRIKQYPLKPDALQGIRPVVQEMLDAGILVRAPEAQCNTPIFPVKKADGRSWRMIQDLREVNKAVESRAPCVPDPHTLLNHIKPEMKWFTVVDLSNAFFSIPVHPDSQGWFGFTFEGKKLTYTRLPQGYVDSPTIFVSELENCLSTFHVPSHSRILTYVDDILITSDTQQHNKDTAIALFKHLERTGNKASPKKLQWAAAEVVFLGHKLTPEGRALTESRKAAIQQACKPITKQQMMQFLGLCNYCRQWIPDYAQVTQPLLDLIYETPMAMKQEIQWARRGMKTAGGQSVRHAPLLQELLQAVMLPKQLAVCICAAHTRKLDPISKGNNRADAIAKAAAQGQFGKCDLYLMEVVKQPIDHEVLSDMQKRAPPAEQQLWLKEGAIIEQDLFKIIDKFCLPRSLYHTAAILTHGPCHVSTGGMVYAVKYFHAPGFNNYSKNFCKSCLTCCKHNPQGNLRPKRGRFPNPDYPFQVIHMDFIELSQCQTYKYCLVLIDAYSKWVEIVPSKSADALTVAKALCKSIIPDHGIPQRVYSDNGPHFVNEVVTQMSKHLGFELKNHCSYHPQSAGLVERTNGTIKMRLRKTMEQTGRTWVECLPLVKMYMRVTPTDRGLTPFEILYGRSFTLPICENVCEKPQGETTLAEWMSKMLQTREVMSANNLPRDVLSPQVQRVKPGDQVLIKVIKRKTWSTPKWEGPYTVILTTPTAVKIQERPTWIHQSHCKILQPLGAE</sequence>
<feature type="domain" description="Reverse transcriptase" evidence="8">
    <location>
        <begin position="41"/>
        <end position="225"/>
    </location>
</feature>
<dbReference type="Gene3D" id="3.30.420.10">
    <property type="entry name" value="Ribonuclease H-like superfamily/Ribonuclease H"/>
    <property type="match status" value="2"/>
</dbReference>
<comment type="similarity">
    <text evidence="1">Belongs to the beta type-B retroviral polymerase family. HERV class-II K(HML-2) pol subfamily.</text>
</comment>
<keyword evidence="4" id="KW-0548">Nucleotidyltransferase</keyword>
<dbReference type="STRING" id="205130.ENSMAMP00000008367"/>
<dbReference type="InterPro" id="IPR043128">
    <property type="entry name" value="Rev_trsase/Diguanyl_cyclase"/>
</dbReference>
<keyword evidence="7" id="KW-0378">Hydrolase</keyword>
<dbReference type="GeneTree" id="ENSGT00940000163417"/>
<dbReference type="PROSITE" id="PS50879">
    <property type="entry name" value="RNASE_H_1"/>
    <property type="match status" value="1"/>
</dbReference>
<dbReference type="InterPro" id="IPR012337">
    <property type="entry name" value="RNaseH-like_sf"/>
</dbReference>
<dbReference type="GO" id="GO:0004523">
    <property type="term" value="F:RNA-DNA hybrid ribonuclease activity"/>
    <property type="evidence" value="ECO:0007669"/>
    <property type="project" value="UniProtKB-EC"/>
</dbReference>
<dbReference type="InterPro" id="IPR043502">
    <property type="entry name" value="DNA/RNA_pol_sf"/>
</dbReference>
<dbReference type="InParanoid" id="A0A3Q3L4I4"/>
<dbReference type="Pfam" id="PF18697">
    <property type="entry name" value="MLVIN_C"/>
    <property type="match status" value="1"/>
</dbReference>
<evidence type="ECO:0000256" key="2">
    <source>
        <dbReference type="ARBA" id="ARBA00012180"/>
    </source>
</evidence>
<dbReference type="Gene3D" id="2.30.30.850">
    <property type="match status" value="1"/>
</dbReference>
<reference evidence="11" key="2">
    <citation type="submission" date="2025-09" db="UniProtKB">
        <authorList>
            <consortium name="Ensembl"/>
        </authorList>
    </citation>
    <scope>IDENTIFICATION</scope>
</reference>
<evidence type="ECO:0000259" key="9">
    <source>
        <dbReference type="PROSITE" id="PS50879"/>
    </source>
</evidence>
<reference evidence="11" key="1">
    <citation type="submission" date="2025-08" db="UniProtKB">
        <authorList>
            <consortium name="Ensembl"/>
        </authorList>
    </citation>
    <scope>IDENTIFICATION</scope>
</reference>
<evidence type="ECO:0000256" key="4">
    <source>
        <dbReference type="ARBA" id="ARBA00022695"/>
    </source>
</evidence>
<dbReference type="GO" id="GO:0015074">
    <property type="term" value="P:DNA integration"/>
    <property type="evidence" value="ECO:0007669"/>
    <property type="project" value="InterPro"/>
</dbReference>
<evidence type="ECO:0000256" key="6">
    <source>
        <dbReference type="ARBA" id="ARBA00022759"/>
    </source>
</evidence>